<protein>
    <recommendedName>
        <fullName evidence="1">Retrovirus-related Pol polyprotein from transposon TNT 1-94-like beta-barrel domain-containing protein</fullName>
    </recommendedName>
</protein>
<organism evidence="2 3">
    <name type="scientific">Ophiocordyceps camponoti-rufipedis</name>
    <dbReference type="NCBI Taxonomy" id="2004952"/>
    <lineage>
        <taxon>Eukaryota</taxon>
        <taxon>Fungi</taxon>
        <taxon>Dikarya</taxon>
        <taxon>Ascomycota</taxon>
        <taxon>Pezizomycotina</taxon>
        <taxon>Sordariomycetes</taxon>
        <taxon>Hypocreomycetidae</taxon>
        <taxon>Hypocreales</taxon>
        <taxon>Ophiocordycipitaceae</taxon>
        <taxon>Ophiocordyceps</taxon>
    </lineage>
</organism>
<evidence type="ECO:0000313" key="2">
    <source>
        <dbReference type="EMBL" id="PHH78258.1"/>
    </source>
</evidence>
<keyword evidence="3" id="KW-1185">Reference proteome</keyword>
<gene>
    <name evidence="2" type="ORF">CDD80_7131</name>
</gene>
<proteinExistence type="predicted"/>
<dbReference type="AlphaFoldDB" id="A0A2C5YJJ5"/>
<dbReference type="Pfam" id="PF22936">
    <property type="entry name" value="Pol_BBD"/>
    <property type="match status" value="1"/>
</dbReference>
<feature type="domain" description="Retrovirus-related Pol polyprotein from transposon TNT 1-94-like beta-barrel" evidence="1">
    <location>
        <begin position="21"/>
        <end position="93"/>
    </location>
</feature>
<evidence type="ECO:0000259" key="1">
    <source>
        <dbReference type="Pfam" id="PF22936"/>
    </source>
</evidence>
<dbReference type="InterPro" id="IPR054722">
    <property type="entry name" value="PolX-like_BBD"/>
</dbReference>
<accession>A0A2C5YJJ5</accession>
<comment type="caution">
    <text evidence="2">The sequence shown here is derived from an EMBL/GenBank/DDBJ whole genome shotgun (WGS) entry which is preliminary data.</text>
</comment>
<name>A0A2C5YJJ5_9HYPO</name>
<dbReference type="Proteomes" id="UP000226431">
    <property type="component" value="Unassembled WGS sequence"/>
</dbReference>
<dbReference type="EMBL" id="NJES01000086">
    <property type="protein sequence ID" value="PHH78258.1"/>
    <property type="molecule type" value="Genomic_DNA"/>
</dbReference>
<evidence type="ECO:0000313" key="3">
    <source>
        <dbReference type="Proteomes" id="UP000226431"/>
    </source>
</evidence>
<reference evidence="2 3" key="1">
    <citation type="submission" date="2017-06" db="EMBL/GenBank/DDBJ databases">
        <title>Ant-infecting Ophiocordyceps genomes reveal a high diversity of potential behavioral manipulation genes and a possible major role for enterotoxins.</title>
        <authorList>
            <person name="De Bekker C."/>
            <person name="Evans H.C."/>
            <person name="Brachmann A."/>
            <person name="Hughes D.P."/>
        </authorList>
    </citation>
    <scope>NUCLEOTIDE SEQUENCE [LARGE SCALE GENOMIC DNA]</scope>
    <source>
        <strain evidence="2 3">Map16</strain>
    </source>
</reference>
<dbReference type="OrthoDB" id="10454474at2759"/>
<sequence>MSLFILTIGAYDDREGVFYSTTASHHIFNDLKWFSSFDRIQGQRTFKTATHTDLRTLATGTVKMIVGQDSWTLSDAYYVPGAPANFLSAWKLNVRAGVIFDSNQDTLIYKKSDQEAAENKNKNIKADVKTHPRDRILLSKCASHHIFNDTSWFTKLTFFLNPIVITGAFEEQVRVFAVGTVHIHCDDDDGGSYLDFTAFLSISMPMSVLSLLRLRDERVYAVDIHSEKLFRLGATFSSFCDIGYRSGTLFLLNAEPWTRNPALENNWQEGALEEDALEGDALEEVTLKE</sequence>